<dbReference type="CDD" id="cd13426">
    <property type="entry name" value="Peptidase_G1"/>
    <property type="match status" value="1"/>
</dbReference>
<dbReference type="SUPFAM" id="SSF49899">
    <property type="entry name" value="Concanavalin A-like lectins/glucanases"/>
    <property type="match status" value="1"/>
</dbReference>
<dbReference type="InterPro" id="IPR000250">
    <property type="entry name" value="Peptidase_G1"/>
</dbReference>
<sequence>MHSKLLSIFAGLSVLSLAQARPGSALASRDTPNSLWCGYVKNAAVKQVSAVWTVPDVSLPSPNSHGDYEIFQWVGIDGASPSSCGNVLLQGGTSQVFNNGRYVTDFWYEFYNPNQTPSLHVAYPPLKIGDQVRVTVTATSANDGNIFFENLTTGVSDTQYVHSDMPLCFEHVEWVAEAPTQRLPNFATFDFTQVSAVTGDGTSINAAGSELWYLNGAAAKCSASMGNGGSSIRVFQQ</sequence>
<accession>A0A545V079</accession>
<dbReference type="EMBL" id="SPUK01000008">
    <property type="protein sequence ID" value="TQV95126.1"/>
    <property type="molecule type" value="Genomic_DNA"/>
</dbReference>
<dbReference type="OrthoDB" id="2862635at2759"/>
<dbReference type="GO" id="GO:0070007">
    <property type="term" value="F:glutamic-type endopeptidase activity"/>
    <property type="evidence" value="ECO:0007669"/>
    <property type="project" value="InterPro"/>
</dbReference>
<feature type="active site" description="Proton acceptor" evidence="1">
    <location>
        <position position="177"/>
    </location>
</feature>
<evidence type="ECO:0000256" key="2">
    <source>
        <dbReference type="SAM" id="SignalP"/>
    </source>
</evidence>
<dbReference type="STRING" id="43265.A0A545V079"/>
<feature type="signal peptide" evidence="2">
    <location>
        <begin position="1"/>
        <end position="20"/>
    </location>
</feature>
<dbReference type="AlphaFoldDB" id="A0A545V079"/>
<dbReference type="Gene3D" id="2.60.120.700">
    <property type="entry name" value="Peptidase G1"/>
    <property type="match status" value="1"/>
</dbReference>
<feature type="chain" id="PRO_5021949876" evidence="2">
    <location>
        <begin position="21"/>
        <end position="237"/>
    </location>
</feature>
<dbReference type="PANTHER" id="PTHR37536">
    <property type="entry name" value="PUTATIVE (AFU_ORTHOLOGUE AFUA_3G02970)-RELATED"/>
    <property type="match status" value="1"/>
</dbReference>
<gene>
    <name evidence="3" type="ORF">IF1G_06113</name>
</gene>
<evidence type="ECO:0000313" key="3">
    <source>
        <dbReference type="EMBL" id="TQV95126.1"/>
    </source>
</evidence>
<dbReference type="Pfam" id="PF01828">
    <property type="entry name" value="Peptidase_A4"/>
    <property type="match status" value="1"/>
</dbReference>
<evidence type="ECO:0000313" key="4">
    <source>
        <dbReference type="Proteomes" id="UP000315783"/>
    </source>
</evidence>
<dbReference type="GO" id="GO:0006508">
    <property type="term" value="P:proteolysis"/>
    <property type="evidence" value="ECO:0007669"/>
    <property type="project" value="InterPro"/>
</dbReference>
<dbReference type="PANTHER" id="PTHR37536:SF1">
    <property type="entry name" value="ASPERGILLOPEPSIN, PUTAITVE (AFU_ORTHOLOGUE AFUA_7G01200)"/>
    <property type="match status" value="1"/>
</dbReference>
<organism evidence="3 4">
    <name type="scientific">Cordyceps javanica</name>
    <dbReference type="NCBI Taxonomy" id="43265"/>
    <lineage>
        <taxon>Eukaryota</taxon>
        <taxon>Fungi</taxon>
        <taxon>Dikarya</taxon>
        <taxon>Ascomycota</taxon>
        <taxon>Pezizomycotina</taxon>
        <taxon>Sordariomycetes</taxon>
        <taxon>Hypocreomycetidae</taxon>
        <taxon>Hypocreales</taxon>
        <taxon>Cordycipitaceae</taxon>
        <taxon>Cordyceps</taxon>
    </lineage>
</organism>
<keyword evidence="4" id="KW-1185">Reference proteome</keyword>
<dbReference type="InterPro" id="IPR013320">
    <property type="entry name" value="ConA-like_dom_sf"/>
</dbReference>
<dbReference type="InterPro" id="IPR038656">
    <property type="entry name" value="Peptidase_G1_sf"/>
</dbReference>
<dbReference type="Proteomes" id="UP000315783">
    <property type="component" value="Unassembled WGS sequence"/>
</dbReference>
<proteinExistence type="predicted"/>
<evidence type="ECO:0000256" key="1">
    <source>
        <dbReference type="PIRSR" id="PIRSR600250-50"/>
    </source>
</evidence>
<reference evidence="3 4" key="1">
    <citation type="journal article" date="2019" name="Appl. Microbiol. Biotechnol.">
        <title>Genome sequence of Isaria javanica and comparative genome analysis insights into family S53 peptidase evolution in fungal entomopathogens.</title>
        <authorList>
            <person name="Lin R."/>
            <person name="Zhang X."/>
            <person name="Xin B."/>
            <person name="Zou M."/>
            <person name="Gao Y."/>
            <person name="Qin F."/>
            <person name="Hu Q."/>
            <person name="Xie B."/>
            <person name="Cheng X."/>
        </authorList>
    </citation>
    <scope>NUCLEOTIDE SEQUENCE [LARGE SCALE GENOMIC DNA]</scope>
    <source>
        <strain evidence="3 4">IJ1G</strain>
    </source>
</reference>
<protein>
    <submittedName>
        <fullName evidence="3">Aspergillopepsin-2</fullName>
    </submittedName>
</protein>
<comment type="caution">
    <text evidence="3">The sequence shown here is derived from an EMBL/GenBank/DDBJ whole genome shotgun (WGS) entry which is preliminary data.</text>
</comment>
<dbReference type="PRINTS" id="PR00977">
    <property type="entry name" value="SCYTLDPTASE"/>
</dbReference>
<name>A0A545V079_9HYPO</name>
<keyword evidence="2" id="KW-0732">Signal</keyword>